<dbReference type="Proteomes" id="UP000679373">
    <property type="component" value="Chromosome"/>
</dbReference>
<dbReference type="PANTHER" id="PTHR12526">
    <property type="entry name" value="GLYCOSYLTRANSFERASE"/>
    <property type="match status" value="1"/>
</dbReference>
<dbReference type="GO" id="GO:0016757">
    <property type="term" value="F:glycosyltransferase activity"/>
    <property type="evidence" value="ECO:0007669"/>
    <property type="project" value="InterPro"/>
</dbReference>
<accession>A0AB74VPQ4</accession>
<protein>
    <submittedName>
        <fullName evidence="3">Glycosyltransferase family 4 protein</fullName>
    </submittedName>
</protein>
<dbReference type="CDD" id="cd03801">
    <property type="entry name" value="GT4_PimA-like"/>
    <property type="match status" value="1"/>
</dbReference>
<evidence type="ECO:0000259" key="2">
    <source>
        <dbReference type="Pfam" id="PF13439"/>
    </source>
</evidence>
<feature type="domain" description="Glycosyl transferase family 1" evidence="1">
    <location>
        <begin position="169"/>
        <end position="326"/>
    </location>
</feature>
<dbReference type="PANTHER" id="PTHR12526:SF630">
    <property type="entry name" value="GLYCOSYLTRANSFERASE"/>
    <property type="match status" value="1"/>
</dbReference>
<dbReference type="AlphaFoldDB" id="A0AB74VPQ4"/>
<dbReference type="RefSeq" id="WP_077868894.1">
    <property type="nucleotide sequence ID" value="NZ_LZZC01000046.1"/>
</dbReference>
<keyword evidence="4" id="KW-1185">Reference proteome</keyword>
<organism evidence="3 4">
    <name type="scientific">Clostridium beijerinckii</name>
    <name type="common">Clostridium MP</name>
    <dbReference type="NCBI Taxonomy" id="1520"/>
    <lineage>
        <taxon>Bacteria</taxon>
        <taxon>Bacillati</taxon>
        <taxon>Bacillota</taxon>
        <taxon>Clostridia</taxon>
        <taxon>Eubacteriales</taxon>
        <taxon>Clostridiaceae</taxon>
        <taxon>Clostridium</taxon>
    </lineage>
</organism>
<dbReference type="Pfam" id="PF13439">
    <property type="entry name" value="Glyco_transf_4"/>
    <property type="match status" value="1"/>
</dbReference>
<dbReference type="Gene3D" id="3.40.50.2000">
    <property type="entry name" value="Glycogen Phosphorylase B"/>
    <property type="match status" value="2"/>
</dbReference>
<evidence type="ECO:0000313" key="3">
    <source>
        <dbReference type="EMBL" id="QUN37759.1"/>
    </source>
</evidence>
<dbReference type="EMBL" id="CP073653">
    <property type="protein sequence ID" value="QUN37759.1"/>
    <property type="molecule type" value="Genomic_DNA"/>
</dbReference>
<evidence type="ECO:0000259" key="1">
    <source>
        <dbReference type="Pfam" id="PF00534"/>
    </source>
</evidence>
<evidence type="ECO:0000313" key="4">
    <source>
        <dbReference type="Proteomes" id="UP000679373"/>
    </source>
</evidence>
<reference evidence="3" key="1">
    <citation type="submission" date="2021-04" db="EMBL/GenBank/DDBJ databases">
        <title>Complete genome sequence of the type strain Clostridium beijerinckii NRRL B-598.</title>
        <authorList>
            <person name="Sedlar K."/>
            <person name="Branska B."/>
            <person name="Bezdicek M."/>
            <person name="Nykrynova M."/>
            <person name="Lengerova M."/>
            <person name="Skutkova H."/>
            <person name="Patakova P."/>
        </authorList>
    </citation>
    <scope>NUCLEOTIDE SEQUENCE</scope>
    <source>
        <strain evidence="3">DSM 791</strain>
    </source>
</reference>
<dbReference type="InterPro" id="IPR028098">
    <property type="entry name" value="Glyco_trans_4-like_N"/>
</dbReference>
<feature type="domain" description="Glycosyltransferase subfamily 4-like N-terminal" evidence="2">
    <location>
        <begin position="4"/>
        <end position="153"/>
    </location>
</feature>
<gene>
    <name evidence="3" type="ORF">KEC93_05870</name>
</gene>
<proteinExistence type="predicted"/>
<sequence>MNLGGTEKVVLQLCEIMKSEADKIVVCSCGGVNVENLNKMNIKHYNIPDIDKKDIRTILTVLKKISMIIKEENINIVHTHHRMAAFYTRIIGFTRNFIFINNSHNTFYDKKLLTKFSLGKANIVAVGNKVKDNLCDFYGISKFNIEVIHNAVEPFEDQIEPIEILKKYKRDGYALVGNIGRISEQKGMEYFVRTIPLVLEKYKKTKFFIIGDGEDKGKIKTLISELHVEDYVVLLGYRNDIQNVMSQLDLIVLSSLWEGLPLTPIEAFSVAKPIVATAVDGTVEIIDDDVNGILVGPKDIKELADAIISIFKFPERTEMFKINALKKYNEEFSYEILKDRYIKYYKRLME</sequence>
<name>A0AB74VPQ4_CLOBE</name>
<dbReference type="SUPFAM" id="SSF53756">
    <property type="entry name" value="UDP-Glycosyltransferase/glycogen phosphorylase"/>
    <property type="match status" value="1"/>
</dbReference>
<dbReference type="Pfam" id="PF00534">
    <property type="entry name" value="Glycos_transf_1"/>
    <property type="match status" value="1"/>
</dbReference>
<dbReference type="InterPro" id="IPR001296">
    <property type="entry name" value="Glyco_trans_1"/>
</dbReference>